<comment type="caution">
    <text evidence="9">The sequence shown here is derived from an EMBL/GenBank/DDBJ whole genome shotgun (WGS) entry which is preliminary data.</text>
</comment>
<dbReference type="PROSITE" id="PS50048">
    <property type="entry name" value="ZN2_CY6_FUNGAL_2"/>
    <property type="match status" value="1"/>
</dbReference>
<dbReference type="SUPFAM" id="SSF57701">
    <property type="entry name" value="Zn2/Cys6 DNA-binding domain"/>
    <property type="match status" value="1"/>
</dbReference>
<evidence type="ECO:0000259" key="8">
    <source>
        <dbReference type="PROSITE" id="PS50048"/>
    </source>
</evidence>
<dbReference type="CDD" id="cd00067">
    <property type="entry name" value="GAL4"/>
    <property type="match status" value="1"/>
</dbReference>
<name>A0A1E5RQ83_HANUV</name>
<keyword evidence="3" id="KW-0862">Zinc</keyword>
<dbReference type="InterPro" id="IPR052202">
    <property type="entry name" value="Yeast_MetPath_Reg"/>
</dbReference>
<dbReference type="STRING" id="29833.A0A1E5RQ83"/>
<dbReference type="GO" id="GO:0043565">
    <property type="term" value="F:sequence-specific DNA binding"/>
    <property type="evidence" value="ECO:0007669"/>
    <property type="project" value="TreeGrafter"/>
</dbReference>
<evidence type="ECO:0000256" key="1">
    <source>
        <dbReference type="ARBA" id="ARBA00004123"/>
    </source>
</evidence>
<dbReference type="InterPro" id="IPR036864">
    <property type="entry name" value="Zn2-C6_fun-type_DNA-bd_sf"/>
</dbReference>
<dbReference type="EMBL" id="LPNN01000004">
    <property type="protein sequence ID" value="OEJ89061.1"/>
    <property type="molecule type" value="Genomic_DNA"/>
</dbReference>
<keyword evidence="10" id="KW-1185">Reference proteome</keyword>
<dbReference type="GO" id="GO:0005634">
    <property type="term" value="C:nucleus"/>
    <property type="evidence" value="ECO:0007669"/>
    <property type="project" value="UniProtKB-SubCell"/>
</dbReference>
<evidence type="ECO:0000256" key="4">
    <source>
        <dbReference type="ARBA" id="ARBA00023015"/>
    </source>
</evidence>
<dbReference type="CDD" id="cd12148">
    <property type="entry name" value="fungal_TF_MHR"/>
    <property type="match status" value="1"/>
</dbReference>
<comment type="subcellular location">
    <subcellularLocation>
        <location evidence="1">Nucleus</location>
    </subcellularLocation>
</comment>
<feature type="domain" description="Zn(2)-C6 fungal-type" evidence="8">
    <location>
        <begin position="40"/>
        <end position="72"/>
    </location>
</feature>
<dbReference type="VEuPathDB" id="FungiDB:AWRI3580_g2109"/>
<keyword evidence="7" id="KW-0539">Nucleus</keyword>
<dbReference type="GO" id="GO:0000981">
    <property type="term" value="F:DNA-binding transcription factor activity, RNA polymerase II-specific"/>
    <property type="evidence" value="ECO:0007669"/>
    <property type="project" value="InterPro"/>
</dbReference>
<dbReference type="PROSITE" id="PS00463">
    <property type="entry name" value="ZN2_CY6_FUNGAL_1"/>
    <property type="match status" value="1"/>
</dbReference>
<dbReference type="GO" id="GO:0008270">
    <property type="term" value="F:zinc ion binding"/>
    <property type="evidence" value="ECO:0007669"/>
    <property type="project" value="InterPro"/>
</dbReference>
<protein>
    <submittedName>
        <fullName evidence="9">Putative transcriptional regulatory protein</fullName>
    </submittedName>
</protein>
<keyword evidence="2" id="KW-0479">Metal-binding</keyword>
<organism evidence="9 10">
    <name type="scientific">Hanseniaspora uvarum</name>
    <name type="common">Yeast</name>
    <name type="synonym">Kloeckera apiculata</name>
    <dbReference type="NCBI Taxonomy" id="29833"/>
    <lineage>
        <taxon>Eukaryota</taxon>
        <taxon>Fungi</taxon>
        <taxon>Dikarya</taxon>
        <taxon>Ascomycota</taxon>
        <taxon>Saccharomycotina</taxon>
        <taxon>Saccharomycetes</taxon>
        <taxon>Saccharomycodales</taxon>
        <taxon>Saccharomycodaceae</taxon>
        <taxon>Hanseniaspora</taxon>
    </lineage>
</organism>
<evidence type="ECO:0000256" key="3">
    <source>
        <dbReference type="ARBA" id="ARBA00022833"/>
    </source>
</evidence>
<dbReference type="Gene3D" id="4.10.240.10">
    <property type="entry name" value="Zn(2)-C6 fungal-type DNA-binding domain"/>
    <property type="match status" value="1"/>
</dbReference>
<dbReference type="GO" id="GO:0045944">
    <property type="term" value="P:positive regulation of transcription by RNA polymerase II"/>
    <property type="evidence" value="ECO:0007669"/>
    <property type="project" value="TreeGrafter"/>
</dbReference>
<keyword evidence="5" id="KW-0238">DNA-binding</keyword>
<reference evidence="10" key="1">
    <citation type="journal article" date="2016" name="Genome Announc.">
        <title>Genome sequences of three species of Hanseniaspora isolated from spontaneous wine fermentations.</title>
        <authorList>
            <person name="Sternes P.R."/>
            <person name="Lee D."/>
            <person name="Kutyna D.R."/>
            <person name="Borneman A.R."/>
        </authorList>
    </citation>
    <scope>NUCLEOTIDE SEQUENCE [LARGE SCALE GENOMIC DNA]</scope>
    <source>
        <strain evidence="10">AWRI3580</strain>
    </source>
</reference>
<dbReference type="AlphaFoldDB" id="A0A1E5RQ83"/>
<evidence type="ECO:0000256" key="5">
    <source>
        <dbReference type="ARBA" id="ARBA00023125"/>
    </source>
</evidence>
<evidence type="ECO:0000313" key="10">
    <source>
        <dbReference type="Proteomes" id="UP000095358"/>
    </source>
</evidence>
<dbReference type="PANTHER" id="PTHR47782:SF12">
    <property type="entry name" value="ZN(II)2CYS6 TRANSCRIPTION FACTOR (EUROFUNG)"/>
    <property type="match status" value="1"/>
</dbReference>
<accession>A0A1E5RQ83</accession>
<sequence length="1160" mass="133275">MGRPKKVVSEEIIKQYNLELKIANNNSGYVFKVKSNRSTSCYMCKQRKTKCIKTTNEKSCLNCLKSFIECIQPKLDGQESLNENVDENSKIQYIKFLEGKLSSMEECLDELKGFENTSKDQLNQMTFNMSKQQPFFKKVKKYKKVSQFLKLSNLDYDNVIDKLYKDIKEFEHKEADGISLTSNKPTSVGSPNGVFDLLATRTLPPLFKKSSPALQNDLNRDINENMRLQSMNSNILGSIDFSKCILSKYNLSDFLSYDPAFSFDEVLACQFLEIYFTRLQFKYPILDKNDVFSFHSYYTQLNNQSMSSDTNHGNYKNEKASFLLSFLQKFNMQNTLNTWKNSGNPIDYHYYCSRSWIIFAISSCLHKTSGKYKGLPPNRYFSTAIRHLAKCRDQLSSWQKLEILSLSLQYIIRTDRDSIELYVILKDVVNIAINELKLNDLSDCTMNPELKNQKIRLFWSVYLMERMICNAVEKPFLILNSAIPKDYPLFDYGNFENGVVINTNIESRGPSEQVHFINQVIKLRILESKFTTELDLMNWKKSSVDVHNVEKMHELRKSELEKVEFYYKNLCEWRSNCKLRQFRDFETETLKLYYYRSVRLLIQPYLELLKPHSKLFRECQAAAGQICQLYKIFHQKTVFGHSTSALHTVFSAGLTLVYCLWLARNHDDMRRRKLGDRAKHTRPTLTGILIASFDDLRACSVSLYVMAERSRFAVIYRDTFDQLMQCTIGNLIERSGPNSSELIATKFILKKDNSKNFISESSKSNSNMMLNKMNGSKFNAKENAKTLDNVYEGEEDFEDSDDYDEEENKDVNENVLSPNYDKNKTGIPAAVNRKFGLSQEIEHSGFLQNIQVDAEEMQDLKRRRKLLKKTMIPKPLSHMLDAYDSEKNINDYETQPKATNLVKKKNISVYEESDHLKDQIYNERFLSAKTVENDSVVKGNTPSSSFGSPKYYVQKPLQNPSEEEWRDLELKALIKQQAGQKSLEAYLSGIPLAFNTDNILSADTWDVNLNTENNNNLLLEGTKPLKSGGLAASPNNFNVIGDYGEHGVISYPDNLLQNSRRSDSKNTIGGVKYGLQHVIKNNGSPLGNINDNSSVWSNSSVPALPKLQNGPLDQDSLDVGINGKNQSTVQHMIMNISQWTSAGFKAFLNDEIENSEEPST</sequence>
<dbReference type="SMART" id="SM00066">
    <property type="entry name" value="GAL4"/>
    <property type="match status" value="1"/>
</dbReference>
<evidence type="ECO:0000313" key="9">
    <source>
        <dbReference type="EMBL" id="OEJ89061.1"/>
    </source>
</evidence>
<dbReference type="OrthoDB" id="2399539at2759"/>
<dbReference type="Proteomes" id="UP000095358">
    <property type="component" value="Unassembled WGS sequence"/>
</dbReference>
<gene>
    <name evidence="9" type="ORF">AWRI3580_g2109</name>
</gene>
<evidence type="ECO:0000256" key="2">
    <source>
        <dbReference type="ARBA" id="ARBA00022723"/>
    </source>
</evidence>
<keyword evidence="6" id="KW-0804">Transcription</keyword>
<evidence type="ECO:0000256" key="7">
    <source>
        <dbReference type="ARBA" id="ARBA00023242"/>
    </source>
</evidence>
<dbReference type="InterPro" id="IPR001138">
    <property type="entry name" value="Zn2Cys6_DnaBD"/>
</dbReference>
<dbReference type="PANTHER" id="PTHR47782">
    <property type="entry name" value="ZN(II)2CYS6 TRANSCRIPTION FACTOR (EUROFUNG)-RELATED"/>
    <property type="match status" value="1"/>
</dbReference>
<keyword evidence="4" id="KW-0805">Transcription regulation</keyword>
<evidence type="ECO:0000256" key="6">
    <source>
        <dbReference type="ARBA" id="ARBA00023163"/>
    </source>
</evidence>
<proteinExistence type="predicted"/>